<sequence>MQRRQTVFDAKFPVKVDNAWANWHQNDVRILNYPLESVRFSQAWSLWKARDPPTREGHNGEAVISLLIRSRRSARIQLTTQGQMGLCSSGQTLFFPCAPEELTAQASVTRIVRAFQGLYLVMSYSEDIAEVNLNTADQIEYLLSLIRGGESVEAAEQLQKP</sequence>
<evidence type="ECO:0000313" key="1">
    <source>
        <dbReference type="EMBL" id="VEL15927.1"/>
    </source>
</evidence>
<gene>
    <name evidence="1" type="ORF">PXEA_LOCUS9367</name>
</gene>
<comment type="caution">
    <text evidence="1">The sequence shown here is derived from an EMBL/GenBank/DDBJ whole genome shotgun (WGS) entry which is preliminary data.</text>
</comment>
<dbReference type="AlphaFoldDB" id="A0A3S5BS81"/>
<dbReference type="Proteomes" id="UP000784294">
    <property type="component" value="Unassembled WGS sequence"/>
</dbReference>
<dbReference type="EMBL" id="CAAALY010026461">
    <property type="protein sequence ID" value="VEL15927.1"/>
    <property type="molecule type" value="Genomic_DNA"/>
</dbReference>
<name>A0A3S5BS81_9PLAT</name>
<accession>A0A3S5BS81</accession>
<reference evidence="1" key="1">
    <citation type="submission" date="2018-11" db="EMBL/GenBank/DDBJ databases">
        <authorList>
            <consortium name="Pathogen Informatics"/>
        </authorList>
    </citation>
    <scope>NUCLEOTIDE SEQUENCE</scope>
</reference>
<proteinExistence type="predicted"/>
<keyword evidence="2" id="KW-1185">Reference proteome</keyword>
<organism evidence="1 2">
    <name type="scientific">Protopolystoma xenopodis</name>
    <dbReference type="NCBI Taxonomy" id="117903"/>
    <lineage>
        <taxon>Eukaryota</taxon>
        <taxon>Metazoa</taxon>
        <taxon>Spiralia</taxon>
        <taxon>Lophotrochozoa</taxon>
        <taxon>Platyhelminthes</taxon>
        <taxon>Monogenea</taxon>
        <taxon>Polyopisthocotylea</taxon>
        <taxon>Polystomatidea</taxon>
        <taxon>Polystomatidae</taxon>
        <taxon>Protopolystoma</taxon>
    </lineage>
</organism>
<protein>
    <submittedName>
        <fullName evidence="1">Uncharacterized protein</fullName>
    </submittedName>
</protein>
<evidence type="ECO:0000313" key="2">
    <source>
        <dbReference type="Proteomes" id="UP000784294"/>
    </source>
</evidence>